<dbReference type="AlphaFoldDB" id="A0A512L429"/>
<feature type="domain" description="Thioredoxin-like fold" evidence="2">
    <location>
        <begin position="45"/>
        <end position="144"/>
    </location>
</feature>
<feature type="signal peptide" evidence="1">
    <location>
        <begin position="1"/>
        <end position="18"/>
    </location>
</feature>
<dbReference type="Proteomes" id="UP000321337">
    <property type="component" value="Unassembled WGS sequence"/>
</dbReference>
<gene>
    <name evidence="3" type="ORF">TPL01_03620</name>
</gene>
<evidence type="ECO:0000313" key="4">
    <source>
        <dbReference type="Proteomes" id="UP000321337"/>
    </source>
</evidence>
<comment type="caution">
    <text evidence="3">The sequence shown here is derived from an EMBL/GenBank/DDBJ whole genome shotgun (WGS) entry which is preliminary data.</text>
</comment>
<dbReference type="InterPro" id="IPR036249">
    <property type="entry name" value="Thioredoxin-like_sf"/>
</dbReference>
<evidence type="ECO:0000313" key="3">
    <source>
        <dbReference type="EMBL" id="GEP29224.1"/>
    </source>
</evidence>
<dbReference type="CDD" id="cd02951">
    <property type="entry name" value="SoxW"/>
    <property type="match status" value="1"/>
</dbReference>
<dbReference type="Gene3D" id="3.40.30.10">
    <property type="entry name" value="Glutaredoxin"/>
    <property type="match status" value="1"/>
</dbReference>
<sequence>MLRILGLALLMFATTAVAEVRDVQTYFFQPKLGDFKSELQTARQEGKTGVLIMFQMADCPFCERMKSTVLNQSSVQDYYRKHFLVFELDVKGDTPMVDFKGANTTEKDFALKNRARATPTFLFFDTSGDLVTRYIGVTKDADEFLLLGHYVVDGVYKDKPFAVYKLQARQ</sequence>
<name>A0A512L429_9PROT</name>
<dbReference type="InterPro" id="IPR012336">
    <property type="entry name" value="Thioredoxin-like_fold"/>
</dbReference>
<dbReference type="SUPFAM" id="SSF52833">
    <property type="entry name" value="Thioredoxin-like"/>
    <property type="match status" value="1"/>
</dbReference>
<reference evidence="3 4" key="1">
    <citation type="submission" date="2019-07" db="EMBL/GenBank/DDBJ databases">
        <title>Whole genome shotgun sequence of Thiobacillus plumbophilus NBRC 107929.</title>
        <authorList>
            <person name="Hosoyama A."/>
            <person name="Uohara A."/>
            <person name="Ohji S."/>
            <person name="Ichikawa N."/>
        </authorList>
    </citation>
    <scope>NUCLEOTIDE SEQUENCE [LARGE SCALE GENOMIC DNA]</scope>
    <source>
        <strain evidence="3 4">NBRC 107929</strain>
    </source>
</reference>
<keyword evidence="1" id="KW-0732">Signal</keyword>
<dbReference type="EMBL" id="BKAD01000003">
    <property type="protein sequence ID" value="GEP29224.1"/>
    <property type="molecule type" value="Genomic_DNA"/>
</dbReference>
<dbReference type="RefSeq" id="WP_147070164.1">
    <property type="nucleotide sequence ID" value="NZ_AP021884.1"/>
</dbReference>
<evidence type="ECO:0000256" key="1">
    <source>
        <dbReference type="SAM" id="SignalP"/>
    </source>
</evidence>
<feature type="chain" id="PRO_5021803566" evidence="1">
    <location>
        <begin position="19"/>
        <end position="170"/>
    </location>
</feature>
<dbReference type="InterPro" id="IPR041737">
    <property type="entry name" value="SoxW"/>
</dbReference>
<dbReference type="Pfam" id="PF13098">
    <property type="entry name" value="Thioredoxin_2"/>
    <property type="match status" value="1"/>
</dbReference>
<dbReference type="OrthoDB" id="9811036at2"/>
<accession>A0A512L429</accession>
<keyword evidence="4" id="KW-1185">Reference proteome</keyword>
<organism evidence="3 4">
    <name type="scientific">Sulfuriferula plumbiphila</name>
    <dbReference type="NCBI Taxonomy" id="171865"/>
    <lineage>
        <taxon>Bacteria</taxon>
        <taxon>Pseudomonadati</taxon>
        <taxon>Pseudomonadota</taxon>
        <taxon>Betaproteobacteria</taxon>
        <taxon>Nitrosomonadales</taxon>
        <taxon>Sulfuricellaceae</taxon>
        <taxon>Sulfuriferula</taxon>
    </lineage>
</organism>
<proteinExistence type="predicted"/>
<evidence type="ECO:0000259" key="2">
    <source>
        <dbReference type="Pfam" id="PF13098"/>
    </source>
</evidence>
<protein>
    <submittedName>
        <fullName evidence="3">Thioredoxin</fullName>
    </submittedName>
</protein>